<dbReference type="KEGG" id="ptx:ABW99_17555"/>
<dbReference type="GO" id="GO:0003700">
    <property type="term" value="F:DNA-binding transcription factor activity"/>
    <property type="evidence" value="ECO:0007669"/>
    <property type="project" value="TreeGrafter"/>
</dbReference>
<dbReference type="RefSeq" id="WP_047215652.1">
    <property type="nucleotide sequence ID" value="NZ_CP011568.3"/>
</dbReference>
<dbReference type="SUPFAM" id="SSF46785">
    <property type="entry name" value="Winged helix' DNA-binding domain"/>
    <property type="match status" value="1"/>
</dbReference>
<gene>
    <name evidence="1" type="ORF">ABW99_17555</name>
</gene>
<dbReference type="PANTHER" id="PTHR33221:SF15">
    <property type="entry name" value="HTH-TYPE TRANSCRIPTIONAL REGULATOR YWGB-RELATED"/>
    <property type="match status" value="1"/>
</dbReference>
<dbReference type="STRING" id="445709.ABW99_17555"/>
<reference evidence="2" key="1">
    <citation type="submission" date="2015-06" db="EMBL/GenBank/DDBJ databases">
        <authorList>
            <person name="Lim Y.L."/>
            <person name="Ee R."/>
            <person name="Yong D."/>
            <person name="How K.Y."/>
            <person name="Yin W.F."/>
            <person name="Chan K.G."/>
        </authorList>
    </citation>
    <scope>NUCLEOTIDE SEQUENCE [LARGE SCALE GENOMIC DNA]</scope>
    <source>
        <strain evidence="2">DSM 25325</strain>
    </source>
</reference>
<dbReference type="Pfam" id="PF02082">
    <property type="entry name" value="Rrf2"/>
    <property type="match status" value="1"/>
</dbReference>
<dbReference type="InterPro" id="IPR036388">
    <property type="entry name" value="WH-like_DNA-bd_sf"/>
</dbReference>
<evidence type="ECO:0000313" key="2">
    <source>
        <dbReference type="Proteomes" id="UP000036700"/>
    </source>
</evidence>
<evidence type="ECO:0000313" key="1">
    <source>
        <dbReference type="EMBL" id="AKJ69743.1"/>
    </source>
</evidence>
<keyword evidence="2" id="KW-1185">Reference proteome</keyword>
<dbReference type="PANTHER" id="PTHR33221">
    <property type="entry name" value="WINGED HELIX-TURN-HELIX TRANSCRIPTIONAL REGULATOR, RRF2 FAMILY"/>
    <property type="match status" value="1"/>
</dbReference>
<dbReference type="PROSITE" id="PS51197">
    <property type="entry name" value="HTH_RRF2_2"/>
    <property type="match status" value="1"/>
</dbReference>
<sequence length="144" mass="14837">MTTSSRFAVAVHILTLLAGGDGPIPSTLIAGSVGTNPALIRRLISRLAEAGLVASEMGSQGGATLARPAAKITLLEIFRAVESTDLIALHRSAPNPACTVGKEITGVLQRVAEKAQAAMDGVLADLTIADMLSQVRAAGRRGRR</sequence>
<dbReference type="AlphaFoldDB" id="A0A0G3ERN6"/>
<dbReference type="PATRIC" id="fig|445709.3.peg.3706"/>
<dbReference type="Proteomes" id="UP000036700">
    <property type="component" value="Chromosome"/>
</dbReference>
<accession>A0A0G3ERN6</accession>
<dbReference type="EMBL" id="CP011568">
    <property type="protein sequence ID" value="AKJ69743.1"/>
    <property type="molecule type" value="Genomic_DNA"/>
</dbReference>
<dbReference type="InterPro" id="IPR036390">
    <property type="entry name" value="WH_DNA-bd_sf"/>
</dbReference>
<dbReference type="Gene3D" id="1.10.10.10">
    <property type="entry name" value="Winged helix-like DNA-binding domain superfamily/Winged helix DNA-binding domain"/>
    <property type="match status" value="1"/>
</dbReference>
<dbReference type="OrthoDB" id="9800506at2"/>
<protein>
    <submittedName>
        <fullName evidence="1">Rrf2 family transcriptional regulator</fullName>
    </submittedName>
</protein>
<name>A0A0G3ERN6_9BURK</name>
<proteinExistence type="predicted"/>
<dbReference type="InterPro" id="IPR000944">
    <property type="entry name" value="Tscrpt_reg_Rrf2"/>
</dbReference>
<organism evidence="1 2">
    <name type="scientific">Pandoraea thiooxydans</name>
    <dbReference type="NCBI Taxonomy" id="445709"/>
    <lineage>
        <taxon>Bacteria</taxon>
        <taxon>Pseudomonadati</taxon>
        <taxon>Pseudomonadota</taxon>
        <taxon>Betaproteobacteria</taxon>
        <taxon>Burkholderiales</taxon>
        <taxon>Burkholderiaceae</taxon>
        <taxon>Pandoraea</taxon>
    </lineage>
</organism>
<dbReference type="GO" id="GO:0005829">
    <property type="term" value="C:cytosol"/>
    <property type="evidence" value="ECO:0007669"/>
    <property type="project" value="TreeGrafter"/>
</dbReference>